<feature type="non-terminal residue" evidence="4">
    <location>
        <position position="1"/>
    </location>
</feature>
<reference evidence="4 5" key="1">
    <citation type="submission" date="2023-04" db="EMBL/GenBank/DDBJ databases">
        <title>Forest soil microbial communities from Buena Vista Peninsula, Colon Province, Panama.</title>
        <authorList>
            <person name="Bouskill N."/>
        </authorList>
    </citation>
    <scope>NUCLEOTIDE SEQUENCE [LARGE SCALE GENOMIC DNA]</scope>
    <source>
        <strain evidence="4 5">GGS1</strain>
    </source>
</reference>
<dbReference type="SUPFAM" id="SSF51735">
    <property type="entry name" value="NAD(P)-binding Rossmann-fold domains"/>
    <property type="match status" value="1"/>
</dbReference>
<feature type="non-terminal residue" evidence="4">
    <location>
        <position position="372"/>
    </location>
</feature>
<dbReference type="Gene3D" id="3.90.180.10">
    <property type="entry name" value="Medium-chain alcohol dehydrogenases, catalytic domain"/>
    <property type="match status" value="1"/>
</dbReference>
<sequence>AARGTALSVPRLVHVGERGLRVPEGAREWRLGATGGGTLDSLALLPEPGAAAPLAAGQVRVGLRALGINFRDVLIALGMYPGAAEVGVEGSGVVLEVGEGVTGLAVGDRVMGLIGVGFGSVAVTDHRYLVRIPEGWSFQQAASVPAAFLTAYYGLCDLAGLRAGESVLIHAATGGVGMAATQVARHLGARVFGTASPGKWGVLRELGFEDACFASSRTAEFEEHFLAETSGAGMDVVVDCLAGELVDASLRLLPRGGRFIEMGKTDVRDAGTVARTYPGVAYQAVDLMAADPERIQQMLAELAGLFEAGELTPLPCTAWDVRCAQDAFRYMSQARHIGKIVLNVPKALDLDGTVLITGGTGSLGAMVARHLV</sequence>
<proteinExistence type="predicted"/>
<gene>
    <name evidence="4" type="ORF">M2283_010383</name>
</gene>
<evidence type="ECO:0000259" key="3">
    <source>
        <dbReference type="SMART" id="SM00829"/>
    </source>
</evidence>
<evidence type="ECO:0000313" key="4">
    <source>
        <dbReference type="EMBL" id="MDH6223029.1"/>
    </source>
</evidence>
<dbReference type="Pfam" id="PF13602">
    <property type="entry name" value="ADH_zinc_N_2"/>
    <property type="match status" value="1"/>
</dbReference>
<dbReference type="Proteomes" id="UP001160499">
    <property type="component" value="Unassembled WGS sequence"/>
</dbReference>
<dbReference type="CDD" id="cd05195">
    <property type="entry name" value="enoyl_red"/>
    <property type="match status" value="1"/>
</dbReference>
<dbReference type="InterPro" id="IPR020843">
    <property type="entry name" value="ER"/>
</dbReference>
<organism evidence="4 5">
    <name type="scientific">Streptomyces pseudovenezuelae</name>
    <dbReference type="NCBI Taxonomy" id="67350"/>
    <lineage>
        <taxon>Bacteria</taxon>
        <taxon>Bacillati</taxon>
        <taxon>Actinomycetota</taxon>
        <taxon>Actinomycetes</taxon>
        <taxon>Kitasatosporales</taxon>
        <taxon>Streptomycetaceae</taxon>
        <taxon>Streptomyces</taxon>
        <taxon>Streptomyces aurantiacus group</taxon>
    </lineage>
</organism>
<dbReference type="PANTHER" id="PTHR43775">
    <property type="entry name" value="FATTY ACID SYNTHASE"/>
    <property type="match status" value="1"/>
</dbReference>
<dbReference type="Pfam" id="PF08240">
    <property type="entry name" value="ADH_N"/>
    <property type="match status" value="1"/>
</dbReference>
<evidence type="ECO:0000256" key="2">
    <source>
        <dbReference type="ARBA" id="ARBA00023268"/>
    </source>
</evidence>
<keyword evidence="1" id="KW-0808">Transferase</keyword>
<dbReference type="InterPro" id="IPR011032">
    <property type="entry name" value="GroES-like_sf"/>
</dbReference>
<dbReference type="InterPro" id="IPR013154">
    <property type="entry name" value="ADH-like_N"/>
</dbReference>
<dbReference type="SUPFAM" id="SSF50129">
    <property type="entry name" value="GroES-like"/>
    <property type="match status" value="1"/>
</dbReference>
<protein>
    <submittedName>
        <fullName evidence="4">NADPH:quinone reductase-like Zn-dependent oxidoreductase</fullName>
    </submittedName>
</protein>
<comment type="caution">
    <text evidence="4">The sequence shown here is derived from an EMBL/GenBank/DDBJ whole genome shotgun (WGS) entry which is preliminary data.</text>
</comment>
<dbReference type="InterPro" id="IPR050091">
    <property type="entry name" value="PKS_NRPS_Biosynth_Enz"/>
</dbReference>
<feature type="domain" description="Enoyl reductase (ER)" evidence="3">
    <location>
        <begin position="37"/>
        <end position="342"/>
    </location>
</feature>
<dbReference type="InterPro" id="IPR036291">
    <property type="entry name" value="NAD(P)-bd_dom_sf"/>
</dbReference>
<dbReference type="SMART" id="SM00829">
    <property type="entry name" value="PKS_ER"/>
    <property type="match status" value="1"/>
</dbReference>
<name>A0ABT6M3A6_9ACTN</name>
<dbReference type="PANTHER" id="PTHR43775:SF51">
    <property type="entry name" value="INACTIVE PHENOLPHTHIOCEROL SYNTHESIS POLYKETIDE SYNTHASE TYPE I PKS1-RELATED"/>
    <property type="match status" value="1"/>
</dbReference>
<keyword evidence="5" id="KW-1185">Reference proteome</keyword>
<keyword evidence="2" id="KW-0511">Multifunctional enzyme</keyword>
<accession>A0ABT6M3A6</accession>
<dbReference type="EMBL" id="JARXVH010000085">
    <property type="protein sequence ID" value="MDH6223029.1"/>
    <property type="molecule type" value="Genomic_DNA"/>
</dbReference>
<evidence type="ECO:0000313" key="5">
    <source>
        <dbReference type="Proteomes" id="UP001160499"/>
    </source>
</evidence>
<evidence type="ECO:0000256" key="1">
    <source>
        <dbReference type="ARBA" id="ARBA00022679"/>
    </source>
</evidence>